<keyword evidence="1" id="KW-0808">Transferase</keyword>
<dbReference type="AlphaFoldDB" id="A0AAW9PT03"/>
<evidence type="ECO:0000313" key="5">
    <source>
        <dbReference type="Proteomes" id="UP001333818"/>
    </source>
</evidence>
<organism evidence="4 5">
    <name type="scientific">Tumidithrix elongata BACA0141</name>
    <dbReference type="NCBI Taxonomy" id="2716417"/>
    <lineage>
        <taxon>Bacteria</taxon>
        <taxon>Bacillati</taxon>
        <taxon>Cyanobacteriota</taxon>
        <taxon>Cyanophyceae</taxon>
        <taxon>Pseudanabaenales</taxon>
        <taxon>Pseudanabaenaceae</taxon>
        <taxon>Tumidithrix</taxon>
        <taxon>Tumidithrix elongata</taxon>
    </lineage>
</organism>
<dbReference type="Proteomes" id="UP001333818">
    <property type="component" value="Unassembled WGS sequence"/>
</dbReference>
<dbReference type="RefSeq" id="WP_330484098.1">
    <property type="nucleotide sequence ID" value="NZ_JAZBJZ010000048.1"/>
</dbReference>
<feature type="domain" description="N-acetyltransferase" evidence="3">
    <location>
        <begin position="11"/>
        <end position="155"/>
    </location>
</feature>
<dbReference type="InterPro" id="IPR050832">
    <property type="entry name" value="Bact_Acetyltransf"/>
</dbReference>
<name>A0AAW9PT03_9CYAN</name>
<reference evidence="4" key="1">
    <citation type="submission" date="2024-01" db="EMBL/GenBank/DDBJ databases">
        <title>Bank of Algae and Cyanobacteria of the Azores (BACA) strain genomes.</title>
        <authorList>
            <person name="Luz R."/>
            <person name="Cordeiro R."/>
            <person name="Fonseca A."/>
            <person name="Goncalves V."/>
        </authorList>
    </citation>
    <scope>NUCLEOTIDE SEQUENCE</scope>
    <source>
        <strain evidence="4">BACA0141</strain>
    </source>
</reference>
<protein>
    <submittedName>
        <fullName evidence="4">GNAT family N-acetyltransferase</fullName>
    </submittedName>
</protein>
<dbReference type="EMBL" id="JAZBJZ010000048">
    <property type="protein sequence ID" value="MEE3717667.1"/>
    <property type="molecule type" value="Genomic_DNA"/>
</dbReference>
<dbReference type="PANTHER" id="PTHR43877">
    <property type="entry name" value="AMINOALKYLPHOSPHONATE N-ACETYLTRANSFERASE-RELATED-RELATED"/>
    <property type="match status" value="1"/>
</dbReference>
<dbReference type="Pfam" id="PF00583">
    <property type="entry name" value="Acetyltransf_1"/>
    <property type="match status" value="1"/>
</dbReference>
<evidence type="ECO:0000256" key="2">
    <source>
        <dbReference type="ARBA" id="ARBA00023315"/>
    </source>
</evidence>
<dbReference type="InterPro" id="IPR000182">
    <property type="entry name" value="GNAT_dom"/>
</dbReference>
<dbReference type="InterPro" id="IPR016181">
    <property type="entry name" value="Acyl_CoA_acyltransferase"/>
</dbReference>
<evidence type="ECO:0000256" key="1">
    <source>
        <dbReference type="ARBA" id="ARBA00022679"/>
    </source>
</evidence>
<dbReference type="PROSITE" id="PS51186">
    <property type="entry name" value="GNAT"/>
    <property type="match status" value="1"/>
</dbReference>
<comment type="caution">
    <text evidence="4">The sequence shown here is derived from an EMBL/GenBank/DDBJ whole genome shotgun (WGS) entry which is preliminary data.</text>
</comment>
<dbReference type="CDD" id="cd04301">
    <property type="entry name" value="NAT_SF"/>
    <property type="match status" value="1"/>
</dbReference>
<keyword evidence="2" id="KW-0012">Acyltransferase</keyword>
<gene>
    <name evidence="4" type="ORF">V2H45_13080</name>
</gene>
<dbReference type="GO" id="GO:0016747">
    <property type="term" value="F:acyltransferase activity, transferring groups other than amino-acyl groups"/>
    <property type="evidence" value="ECO:0007669"/>
    <property type="project" value="InterPro"/>
</dbReference>
<accession>A0AAW9PT03</accession>
<proteinExistence type="predicted"/>
<dbReference type="Gene3D" id="3.40.630.30">
    <property type="match status" value="1"/>
</dbReference>
<keyword evidence="5" id="KW-1185">Reference proteome</keyword>
<evidence type="ECO:0000313" key="4">
    <source>
        <dbReference type="EMBL" id="MEE3717667.1"/>
    </source>
</evidence>
<dbReference type="SUPFAM" id="SSF55729">
    <property type="entry name" value="Acyl-CoA N-acyltransferases (Nat)"/>
    <property type="match status" value="1"/>
</dbReference>
<sequence>MTSNISINNKVAIRKAGIKDAKRIAVLADQLGYSVSDCQLKERLTKISNNDSHIIHVATLKNDDVIGWAHTHTVESILMPTCILLGLVVDRDYRHQGIGRLLMQEVENWALSSGYENVLLRSNIKRKEAHVFYEKIGYSNIKQSITFQKVLSREL</sequence>
<evidence type="ECO:0000259" key="3">
    <source>
        <dbReference type="PROSITE" id="PS51186"/>
    </source>
</evidence>